<feature type="signal peptide" evidence="4">
    <location>
        <begin position="1"/>
        <end position="37"/>
    </location>
</feature>
<evidence type="ECO:0000313" key="6">
    <source>
        <dbReference type="EnsemblMetazoa" id="XP_038057123.1"/>
    </source>
</evidence>
<dbReference type="OMA" id="KDDFTCK"/>
<dbReference type="GeneID" id="119728799"/>
<dbReference type="InterPro" id="IPR018143">
    <property type="entry name" value="Folate_rcpt-like"/>
</dbReference>
<reference evidence="6" key="1">
    <citation type="submission" date="2022-11" db="UniProtKB">
        <authorList>
            <consortium name="EnsemblMetazoa"/>
        </authorList>
    </citation>
    <scope>IDENTIFICATION</scope>
</reference>
<keyword evidence="2 4" id="KW-0732">Signal</keyword>
<evidence type="ECO:0000256" key="4">
    <source>
        <dbReference type="SAM" id="SignalP"/>
    </source>
</evidence>
<evidence type="ECO:0000256" key="2">
    <source>
        <dbReference type="ARBA" id="ARBA00022729"/>
    </source>
</evidence>
<accession>A0A913ZZR5</accession>
<evidence type="ECO:0000256" key="1">
    <source>
        <dbReference type="ARBA" id="ARBA00007932"/>
    </source>
</evidence>
<evidence type="ECO:0000313" key="7">
    <source>
        <dbReference type="Proteomes" id="UP000887568"/>
    </source>
</evidence>
<dbReference type="AlphaFoldDB" id="A0A913ZZR5"/>
<keyword evidence="7" id="KW-1185">Reference proteome</keyword>
<sequence length="268" mass="30240">MLSFQGFFVPVSSVPHPKMVVYMQILLAACVLLLAQAERTTLEDYINTCMDGKYQKSKPGPEASLFNQCAPWKNRSCCTPEVTEDMHVSPTWHSFDWNHCPTALSEPCQRYLMQDLCFYECSPNVGPWLVPHNISIRNERFLGVPLCKTECHAWFNACRSDFTCKDNWAKGWDWSSGGNECPADTTCRTFSETFKTPENMCENIWGGSFKVVPDNEPCMLLFFNGDNNPNDKIARLKAEELLNAGSMATLHVWALLGVILATICLTTP</sequence>
<dbReference type="PANTHER" id="PTHR10517">
    <property type="entry name" value="FOLATE RECEPTOR"/>
    <property type="match status" value="1"/>
</dbReference>
<dbReference type="OrthoDB" id="567542at2759"/>
<dbReference type="Proteomes" id="UP000887568">
    <property type="component" value="Unplaced"/>
</dbReference>
<dbReference type="InterPro" id="IPR004269">
    <property type="entry name" value="Folate_rcpt"/>
</dbReference>
<organism evidence="6 7">
    <name type="scientific">Patiria miniata</name>
    <name type="common">Bat star</name>
    <name type="synonym">Asterina miniata</name>
    <dbReference type="NCBI Taxonomy" id="46514"/>
    <lineage>
        <taxon>Eukaryota</taxon>
        <taxon>Metazoa</taxon>
        <taxon>Echinodermata</taxon>
        <taxon>Eleutherozoa</taxon>
        <taxon>Asterozoa</taxon>
        <taxon>Asteroidea</taxon>
        <taxon>Valvatacea</taxon>
        <taxon>Valvatida</taxon>
        <taxon>Asterinidae</taxon>
        <taxon>Patiria</taxon>
    </lineage>
</organism>
<evidence type="ECO:0000259" key="5">
    <source>
        <dbReference type="Pfam" id="PF03024"/>
    </source>
</evidence>
<dbReference type="GO" id="GO:0009897">
    <property type="term" value="C:external side of plasma membrane"/>
    <property type="evidence" value="ECO:0007669"/>
    <property type="project" value="TreeGrafter"/>
</dbReference>
<dbReference type="PANTHER" id="PTHR10517:SF14">
    <property type="entry name" value="FOLATE RECEPTOR 1-RELATED"/>
    <property type="match status" value="1"/>
</dbReference>
<dbReference type="EnsemblMetazoa" id="XM_038201195.1">
    <property type="protein sequence ID" value="XP_038057123.1"/>
    <property type="gene ID" value="LOC119728799"/>
</dbReference>
<dbReference type="RefSeq" id="XP_038057123.1">
    <property type="nucleotide sequence ID" value="XM_038201195.1"/>
</dbReference>
<keyword evidence="3" id="KW-1015">Disulfide bond</keyword>
<protein>
    <recommendedName>
        <fullName evidence="5">Folate receptor-like domain-containing protein</fullName>
    </recommendedName>
</protein>
<comment type="similarity">
    <text evidence="1">Belongs to the folate receptor family.</text>
</comment>
<dbReference type="GO" id="GO:0038023">
    <property type="term" value="F:signaling receptor activity"/>
    <property type="evidence" value="ECO:0007669"/>
    <property type="project" value="TreeGrafter"/>
</dbReference>
<proteinExistence type="inferred from homology"/>
<dbReference type="Pfam" id="PF03024">
    <property type="entry name" value="Folate_rec"/>
    <property type="match status" value="1"/>
</dbReference>
<evidence type="ECO:0000256" key="3">
    <source>
        <dbReference type="ARBA" id="ARBA00023157"/>
    </source>
</evidence>
<feature type="chain" id="PRO_5036689385" description="Folate receptor-like domain-containing protein" evidence="4">
    <location>
        <begin position="38"/>
        <end position="268"/>
    </location>
</feature>
<name>A0A913ZZR5_PATMI</name>
<feature type="domain" description="Folate receptor-like" evidence="5">
    <location>
        <begin position="48"/>
        <end position="219"/>
    </location>
</feature>